<reference evidence="2" key="1">
    <citation type="submission" date="2016-10" db="EMBL/GenBank/DDBJ databases">
        <authorList>
            <person name="Varghese N."/>
            <person name="Submissions S."/>
        </authorList>
    </citation>
    <scope>NUCLEOTIDE SEQUENCE [LARGE SCALE GENOMIC DNA]</scope>
    <source>
        <strain evidence="2">DSM 26348</strain>
    </source>
</reference>
<name>A0A1I3TED9_9PLAN</name>
<sequence length="294" mass="32621">MQQLTLRERVDNWAEDFTVDLENRLVKNVALAGQLSRNGYRYADEALAGAAPLYENKPVFLDHAGNRQRPLDRSTRDLVGSIVNAHYGQGRVRGDIRVLDTESGQTFLKLVEAETPGVGMSHVVLAQRTADGKTVDRIVDVVSVDVVINPATTSTFRESMLGESSEAVVSATESAETPDLEVTALLQERDGLLNANHVLRRQLADLLDRDAVRQLIAESGLPPETVSDCFQTQLLRAASSQARRDLIEDRLRLLREGRPSIRAFSHERAAGETSPRDDEFLRVLRRRSAAASRR</sequence>
<dbReference type="RefSeq" id="WP_092057187.1">
    <property type="nucleotide sequence ID" value="NZ_FOQD01000029.1"/>
</dbReference>
<dbReference type="Proteomes" id="UP000199518">
    <property type="component" value="Unassembled WGS sequence"/>
</dbReference>
<protein>
    <submittedName>
        <fullName evidence="1">Uncharacterized protein</fullName>
    </submittedName>
</protein>
<accession>A0A1I3TED9</accession>
<dbReference type="AlphaFoldDB" id="A0A1I3TED9"/>
<evidence type="ECO:0000313" key="2">
    <source>
        <dbReference type="Proteomes" id="UP000199518"/>
    </source>
</evidence>
<gene>
    <name evidence="1" type="ORF">SAMN05421753_12926</name>
</gene>
<dbReference type="EMBL" id="FOQD01000029">
    <property type="protein sequence ID" value="SFJ68863.1"/>
    <property type="molecule type" value="Genomic_DNA"/>
</dbReference>
<dbReference type="OrthoDB" id="291901at2"/>
<proteinExistence type="predicted"/>
<keyword evidence="2" id="KW-1185">Reference proteome</keyword>
<organism evidence="1 2">
    <name type="scientific">Planctomicrobium piriforme</name>
    <dbReference type="NCBI Taxonomy" id="1576369"/>
    <lineage>
        <taxon>Bacteria</taxon>
        <taxon>Pseudomonadati</taxon>
        <taxon>Planctomycetota</taxon>
        <taxon>Planctomycetia</taxon>
        <taxon>Planctomycetales</taxon>
        <taxon>Planctomycetaceae</taxon>
        <taxon>Planctomicrobium</taxon>
    </lineage>
</organism>
<evidence type="ECO:0000313" key="1">
    <source>
        <dbReference type="EMBL" id="SFJ68863.1"/>
    </source>
</evidence>